<gene>
    <name evidence="4" type="ORF">BN13_1280007</name>
</gene>
<dbReference type="PANTHER" id="PTHR30137:SF8">
    <property type="entry name" value="BLR5498 PROTEIN"/>
    <property type="match status" value="1"/>
</dbReference>
<proteinExistence type="predicted"/>
<organism evidence="4 5">
    <name type="scientific">Nostocoides jenkinsii Ben 74</name>
    <dbReference type="NCBI Taxonomy" id="1193518"/>
    <lineage>
        <taxon>Bacteria</taxon>
        <taxon>Bacillati</taxon>
        <taxon>Actinomycetota</taxon>
        <taxon>Actinomycetes</taxon>
        <taxon>Micrococcales</taxon>
        <taxon>Intrasporangiaceae</taxon>
        <taxon>Nostocoides</taxon>
    </lineage>
</organism>
<dbReference type="RefSeq" id="WP_048548158.1">
    <property type="nucleotide sequence ID" value="NZ_HF571038.1"/>
</dbReference>
<dbReference type="InterPro" id="IPR050766">
    <property type="entry name" value="Bact_Lucif_Oxidored"/>
</dbReference>
<keyword evidence="1" id="KW-0560">Oxidoreductase</keyword>
<keyword evidence="2 4" id="KW-0503">Monooxygenase</keyword>
<dbReference type="GO" id="GO:0004497">
    <property type="term" value="F:monooxygenase activity"/>
    <property type="evidence" value="ECO:0007669"/>
    <property type="project" value="UniProtKB-KW"/>
</dbReference>
<dbReference type="Proteomes" id="UP000035720">
    <property type="component" value="Unassembled WGS sequence"/>
</dbReference>
<dbReference type="EMBL" id="CAJC01000033">
    <property type="protein sequence ID" value="CCI51845.1"/>
    <property type="molecule type" value="Genomic_DNA"/>
</dbReference>
<sequence>MKFGISLLPDCGPQNRSATDYYRDVLALSRNADELGYDYVKMTEHYIGTYGGYCPSPLNFLSAVATVTSQIRLMTGCMLPAFHHPIQIAAHTAMVDVISGGRLDCGFARAWLPYEFEAFGVAMDDSRAVFEETIEAVVRLWTEPAVTAHTDFFSFAGVTSTPAPVQAPHPPVWGAAIRSPESFEWLARKGFGLLVSPPPLRRDLWATRELIETYKRTYIETHGSLAGSRISIAIPLYVARTTQQAREVALPAIKEYLDVTADAATAWSGVSSSNYAGYENMRKAFEAITPELLAADAAAVVGSPAQVLDQVGTLAEFLSVDTFLWNVDYGGQDLTSMASSVELFAEAVAPMLRDASDEAVA</sequence>
<dbReference type="GO" id="GO:0016705">
    <property type="term" value="F:oxidoreductase activity, acting on paired donors, with incorporation or reduction of molecular oxygen"/>
    <property type="evidence" value="ECO:0007669"/>
    <property type="project" value="InterPro"/>
</dbReference>
<evidence type="ECO:0000256" key="2">
    <source>
        <dbReference type="ARBA" id="ARBA00023033"/>
    </source>
</evidence>
<dbReference type="Pfam" id="PF00296">
    <property type="entry name" value="Bac_luciferase"/>
    <property type="match status" value="1"/>
</dbReference>
<dbReference type="Gene3D" id="3.20.20.30">
    <property type="entry name" value="Luciferase-like domain"/>
    <property type="match status" value="1"/>
</dbReference>
<name>A0A077M7N9_9MICO</name>
<dbReference type="InterPro" id="IPR011251">
    <property type="entry name" value="Luciferase-like_dom"/>
</dbReference>
<evidence type="ECO:0000313" key="5">
    <source>
        <dbReference type="Proteomes" id="UP000035720"/>
    </source>
</evidence>
<evidence type="ECO:0000259" key="3">
    <source>
        <dbReference type="Pfam" id="PF00296"/>
    </source>
</evidence>
<feature type="domain" description="Luciferase-like" evidence="3">
    <location>
        <begin position="1"/>
        <end position="316"/>
    </location>
</feature>
<dbReference type="GO" id="GO:0005829">
    <property type="term" value="C:cytosol"/>
    <property type="evidence" value="ECO:0007669"/>
    <property type="project" value="TreeGrafter"/>
</dbReference>
<dbReference type="STRING" id="1193518.BN13_1280007"/>
<dbReference type="SUPFAM" id="SSF51679">
    <property type="entry name" value="Bacterial luciferase-like"/>
    <property type="match status" value="1"/>
</dbReference>
<keyword evidence="5" id="KW-1185">Reference proteome</keyword>
<accession>A0A077M7N9</accession>
<dbReference type="InterPro" id="IPR036661">
    <property type="entry name" value="Luciferase-like_sf"/>
</dbReference>
<comment type="caution">
    <text evidence="4">The sequence shown here is derived from an EMBL/GenBank/DDBJ whole genome shotgun (WGS) entry which is preliminary data.</text>
</comment>
<evidence type="ECO:0000313" key="4">
    <source>
        <dbReference type="EMBL" id="CCI51845.1"/>
    </source>
</evidence>
<dbReference type="PANTHER" id="PTHR30137">
    <property type="entry name" value="LUCIFERASE-LIKE MONOOXYGENASE"/>
    <property type="match status" value="1"/>
</dbReference>
<reference evidence="4 5" key="1">
    <citation type="journal article" date="2013" name="ISME J.">
        <title>A metabolic model for members of the genus Tetrasphaera involved in enhanced biological phosphorus removal.</title>
        <authorList>
            <person name="Kristiansen R."/>
            <person name="Nguyen H.T.T."/>
            <person name="Saunders A.M."/>
            <person name="Nielsen J.L."/>
            <person name="Wimmer R."/>
            <person name="Le V.Q."/>
            <person name="McIlroy S.J."/>
            <person name="Petrovski S."/>
            <person name="Seviour R.J."/>
            <person name="Calteau A."/>
            <person name="Nielsen K.L."/>
            <person name="Nielsen P.H."/>
        </authorList>
    </citation>
    <scope>NUCLEOTIDE SEQUENCE [LARGE SCALE GENOMIC DNA]</scope>
    <source>
        <strain evidence="4 5">Ben 74</strain>
    </source>
</reference>
<evidence type="ECO:0000256" key="1">
    <source>
        <dbReference type="ARBA" id="ARBA00023002"/>
    </source>
</evidence>
<dbReference type="AlphaFoldDB" id="A0A077M7N9"/>
<protein>
    <submittedName>
        <fullName evidence="4">Luciferase-like monooxygenase</fullName>
    </submittedName>
</protein>